<evidence type="ECO:0000313" key="9">
    <source>
        <dbReference type="Proteomes" id="UP000176303"/>
    </source>
</evidence>
<dbReference type="PIRSF" id="PIRSF003085">
    <property type="entry name" value="CMAS"/>
    <property type="match status" value="1"/>
</dbReference>
<dbReference type="NCBIfam" id="NF008686">
    <property type="entry name" value="PRK11705.1"/>
    <property type="match status" value="1"/>
</dbReference>
<feature type="domain" description="Polyketide synthase-like methyltransferase" evidence="7">
    <location>
        <begin position="119"/>
        <end position="369"/>
    </location>
</feature>
<dbReference type="STRING" id="1802391.A3D72_02845"/>
<comment type="similarity">
    <text evidence="1">Belongs to the CFA/CMAS family.</text>
</comment>
<evidence type="ECO:0000256" key="2">
    <source>
        <dbReference type="ARBA" id="ARBA00022603"/>
    </source>
</evidence>
<dbReference type="SMART" id="SM00828">
    <property type="entry name" value="PKS_MT"/>
    <property type="match status" value="1"/>
</dbReference>
<dbReference type="InterPro" id="IPR050723">
    <property type="entry name" value="CFA/CMAS"/>
</dbReference>
<dbReference type="SUPFAM" id="SSF53335">
    <property type="entry name" value="S-adenosyl-L-methionine-dependent methyltransferases"/>
    <property type="match status" value="1"/>
</dbReference>
<dbReference type="GO" id="GO:0032259">
    <property type="term" value="P:methylation"/>
    <property type="evidence" value="ECO:0007669"/>
    <property type="project" value="UniProtKB-KW"/>
</dbReference>
<keyword evidence="2" id="KW-0489">Methyltransferase</keyword>
<protein>
    <submittedName>
        <fullName evidence="8">Cyclopropane-fatty-acyl-phospholipid synthase</fullName>
    </submittedName>
</protein>
<dbReference type="InterPro" id="IPR003333">
    <property type="entry name" value="CMAS"/>
</dbReference>
<dbReference type="Pfam" id="PF02353">
    <property type="entry name" value="CMAS"/>
    <property type="match status" value="1"/>
</dbReference>
<dbReference type="PANTHER" id="PTHR43667:SF1">
    <property type="entry name" value="CYCLOPROPANE-FATTY-ACYL-PHOSPHOLIPID SYNTHASE"/>
    <property type="match status" value="1"/>
</dbReference>
<keyword evidence="5" id="KW-0443">Lipid metabolism</keyword>
<organism evidence="8 9">
    <name type="scientific">Candidatus Uhrbacteria bacterium RIFCSPHIGHO2_02_FULL_57_19</name>
    <dbReference type="NCBI Taxonomy" id="1802391"/>
    <lineage>
        <taxon>Bacteria</taxon>
        <taxon>Candidatus Uhriibacteriota</taxon>
    </lineage>
</organism>
<evidence type="ECO:0000256" key="5">
    <source>
        <dbReference type="ARBA" id="ARBA00023098"/>
    </source>
</evidence>
<evidence type="ECO:0000256" key="3">
    <source>
        <dbReference type="ARBA" id="ARBA00022679"/>
    </source>
</evidence>
<name>A0A1F7U6P6_9BACT</name>
<dbReference type="GO" id="GO:0008168">
    <property type="term" value="F:methyltransferase activity"/>
    <property type="evidence" value="ECO:0007669"/>
    <property type="project" value="UniProtKB-KW"/>
</dbReference>
<comment type="caution">
    <text evidence="8">The sequence shown here is derived from an EMBL/GenBank/DDBJ whole genome shotgun (WGS) entry which is preliminary data.</text>
</comment>
<gene>
    <name evidence="8" type="ORF">A3D72_02845</name>
</gene>
<proteinExistence type="inferred from homology"/>
<feature type="active site" evidence="6">
    <location>
        <position position="347"/>
    </location>
</feature>
<sequence length="376" mass="42745">MSSLARDNLERRVRGLFDGSGVAINGPQPWDIQVGDDRFYARVLADGSLGFGDSYVDGWWNCERIDELAARLLRADIPSKLRPSVVLIKDALLARLVNRQNKSRVFRNAQAHYDIGNDLYRAMLDRRLTYSCGYWKTAASLDEAQEAKLDLVCRKIGLVAGQSVLDIGCGWGSFAKYAAEKYGARVVGVTVSEEQLKLGRELCRGLPVELRLQDYRDIKGTFDHVVSIGMAEHVGYKNYRAFFEVARRCLVDDGLFLLHTIGENTTARTTDPWIGRYIFPNSMLPSAKQLAESSEGLLVMEDWHNFGSDYDTTLMAWHRNFEAGWDGLAARYDERFRRMWRYYLLVCAGSFRSRSNQLWQIVYSKRGLPGGYASIR</sequence>
<evidence type="ECO:0000313" key="8">
    <source>
        <dbReference type="EMBL" id="OGL73508.1"/>
    </source>
</evidence>
<dbReference type="EMBL" id="MGDZ01000029">
    <property type="protein sequence ID" value="OGL73508.1"/>
    <property type="molecule type" value="Genomic_DNA"/>
</dbReference>
<keyword evidence="3" id="KW-0808">Transferase</keyword>
<dbReference type="PANTHER" id="PTHR43667">
    <property type="entry name" value="CYCLOPROPANE-FATTY-ACYL-PHOSPHOLIPID SYNTHASE"/>
    <property type="match status" value="1"/>
</dbReference>
<dbReference type="Proteomes" id="UP000176303">
    <property type="component" value="Unassembled WGS sequence"/>
</dbReference>
<reference evidence="8 9" key="1">
    <citation type="journal article" date="2016" name="Nat. Commun.">
        <title>Thousands of microbial genomes shed light on interconnected biogeochemical processes in an aquifer system.</title>
        <authorList>
            <person name="Anantharaman K."/>
            <person name="Brown C.T."/>
            <person name="Hug L.A."/>
            <person name="Sharon I."/>
            <person name="Castelle C.J."/>
            <person name="Probst A.J."/>
            <person name="Thomas B.C."/>
            <person name="Singh A."/>
            <person name="Wilkins M.J."/>
            <person name="Karaoz U."/>
            <person name="Brodie E.L."/>
            <person name="Williams K.H."/>
            <person name="Hubbard S.S."/>
            <person name="Banfield J.F."/>
        </authorList>
    </citation>
    <scope>NUCLEOTIDE SEQUENCE [LARGE SCALE GENOMIC DNA]</scope>
</reference>
<dbReference type="AlphaFoldDB" id="A0A1F7U6P6"/>
<dbReference type="InterPro" id="IPR020803">
    <property type="entry name" value="MeTfrase_dom"/>
</dbReference>
<evidence type="ECO:0000256" key="6">
    <source>
        <dbReference type="PIRSR" id="PIRSR003085-1"/>
    </source>
</evidence>
<accession>A0A1F7U6P6</accession>
<evidence type="ECO:0000256" key="1">
    <source>
        <dbReference type="ARBA" id="ARBA00010815"/>
    </source>
</evidence>
<dbReference type="Gene3D" id="3.40.50.150">
    <property type="entry name" value="Vaccinia Virus protein VP39"/>
    <property type="match status" value="1"/>
</dbReference>
<evidence type="ECO:0000256" key="4">
    <source>
        <dbReference type="ARBA" id="ARBA00022691"/>
    </source>
</evidence>
<dbReference type="CDD" id="cd02440">
    <property type="entry name" value="AdoMet_MTases"/>
    <property type="match status" value="1"/>
</dbReference>
<dbReference type="GO" id="GO:0008610">
    <property type="term" value="P:lipid biosynthetic process"/>
    <property type="evidence" value="ECO:0007669"/>
    <property type="project" value="InterPro"/>
</dbReference>
<evidence type="ECO:0000259" key="7">
    <source>
        <dbReference type="SMART" id="SM00828"/>
    </source>
</evidence>
<dbReference type="InterPro" id="IPR029063">
    <property type="entry name" value="SAM-dependent_MTases_sf"/>
</dbReference>
<keyword evidence="4" id="KW-0949">S-adenosyl-L-methionine</keyword>